<feature type="non-terminal residue" evidence="1">
    <location>
        <position position="1"/>
    </location>
</feature>
<name>A0A7Y0XDJ1_VIBPH</name>
<organism evidence="1 2">
    <name type="scientific">Vibrio parahaemolyticus</name>
    <dbReference type="NCBI Taxonomy" id="670"/>
    <lineage>
        <taxon>Bacteria</taxon>
        <taxon>Pseudomonadati</taxon>
        <taxon>Pseudomonadota</taxon>
        <taxon>Gammaproteobacteria</taxon>
        <taxon>Vibrionales</taxon>
        <taxon>Vibrionaceae</taxon>
        <taxon>Vibrio</taxon>
    </lineage>
</organism>
<gene>
    <name evidence="1" type="ORF">HKB16_16120</name>
</gene>
<proteinExistence type="predicted"/>
<dbReference type="EMBL" id="JABCLB010001697">
    <property type="protein sequence ID" value="NMU84399.1"/>
    <property type="molecule type" value="Genomic_DNA"/>
</dbReference>
<reference evidence="1 2" key="1">
    <citation type="submission" date="2020-04" db="EMBL/GenBank/DDBJ databases">
        <title>Whole-genome sequencing of Vibrio spp. from China reveals different genetic environments of blaCTX-M-14 among diverse lineages.</title>
        <authorList>
            <person name="Zheng Z."/>
            <person name="Ye L."/>
            <person name="Chen S."/>
        </authorList>
    </citation>
    <scope>NUCLEOTIDE SEQUENCE [LARGE SCALE GENOMIC DNA]</scope>
    <source>
        <strain evidence="1 2">Vb0551</strain>
    </source>
</reference>
<sequence>VKIYGQMASIMPYEVVQWEKLFWFLKFLIPKLSVEDPDKEALDSLLDSVDLSSYGLQRVKLNHSIELDDSETELDPQNP</sequence>
<evidence type="ECO:0000313" key="2">
    <source>
        <dbReference type="Proteomes" id="UP000518904"/>
    </source>
</evidence>
<evidence type="ECO:0000313" key="1">
    <source>
        <dbReference type="EMBL" id="NMU84399.1"/>
    </source>
</evidence>
<feature type="non-terminal residue" evidence="1">
    <location>
        <position position="79"/>
    </location>
</feature>
<dbReference type="Proteomes" id="UP000518904">
    <property type="component" value="Unassembled WGS sequence"/>
</dbReference>
<comment type="caution">
    <text evidence="1">The sequence shown here is derived from an EMBL/GenBank/DDBJ whole genome shotgun (WGS) entry which is preliminary data.</text>
</comment>
<dbReference type="AlphaFoldDB" id="A0A7Y0XDJ1"/>
<protein>
    <submittedName>
        <fullName evidence="1">Uncharacterized protein</fullName>
    </submittedName>
</protein>
<accession>A0A7Y0XDJ1</accession>